<reference evidence="1 2" key="1">
    <citation type="journal article" date="2021" name="ISME J.">
        <title>Genomic evolution of the class Acidithiobacillia: deep-branching Proteobacteria living in extreme acidic conditions.</title>
        <authorList>
            <person name="Moya-Beltran A."/>
            <person name="Beard S."/>
            <person name="Rojas-Villalobos C."/>
            <person name="Issotta F."/>
            <person name="Gallardo Y."/>
            <person name="Ulloa R."/>
            <person name="Giaveno A."/>
            <person name="Degli Esposti M."/>
            <person name="Johnson D.B."/>
            <person name="Quatrini R."/>
        </authorList>
    </citation>
    <scope>NUCLEOTIDE SEQUENCE [LARGE SCALE GENOMIC DNA]</scope>
    <source>
        <strain evidence="1 2">ATCC 19703</strain>
    </source>
</reference>
<sequence>MMTNTWILVSNAAEARLFLNEGCGKGLHLVNNWVHPDSRKHEGDFITSSAGRVQQSDAHGARPAIQWKTSPKETEMQHFAAELVKYLESGRMTGAFQHLILVAPPHFLGLIREHLDNPMDALVRATLDKDYSQEGEPELIKHLTGILCR</sequence>
<evidence type="ECO:0000313" key="1">
    <source>
        <dbReference type="EMBL" id="MBU2739969.1"/>
    </source>
</evidence>
<organism evidence="1 2">
    <name type="scientific">Acidithiobacillus concretivorus</name>
    <dbReference type="NCBI Taxonomy" id="3063952"/>
    <lineage>
        <taxon>Bacteria</taxon>
        <taxon>Pseudomonadati</taxon>
        <taxon>Pseudomonadota</taxon>
        <taxon>Acidithiobacillia</taxon>
        <taxon>Acidithiobacillales</taxon>
        <taxon>Acidithiobacillaceae</taxon>
        <taxon>Acidithiobacillus</taxon>
    </lineage>
</organism>
<protein>
    <submittedName>
        <fullName evidence="1">Host attachment protein</fullName>
    </submittedName>
</protein>
<dbReference type="EMBL" id="JABELD010000165">
    <property type="protein sequence ID" value="MBU2739969.1"/>
    <property type="molecule type" value="Genomic_DNA"/>
</dbReference>
<dbReference type="Pfam" id="PF10116">
    <property type="entry name" value="Host_attach"/>
    <property type="match status" value="1"/>
</dbReference>
<dbReference type="Proteomes" id="UP001197028">
    <property type="component" value="Unassembled WGS sequence"/>
</dbReference>
<comment type="caution">
    <text evidence="1">The sequence shown here is derived from an EMBL/GenBank/DDBJ whole genome shotgun (WGS) entry which is preliminary data.</text>
</comment>
<keyword evidence="2" id="KW-1185">Reference proteome</keyword>
<dbReference type="InterPro" id="IPR019291">
    <property type="entry name" value="Host_attachment_protein"/>
</dbReference>
<gene>
    <name evidence="1" type="ORF">HJG40_14535</name>
</gene>
<name>A0ABS5ZTU3_9PROT</name>
<evidence type="ECO:0000313" key="2">
    <source>
        <dbReference type="Proteomes" id="UP001197028"/>
    </source>
</evidence>
<proteinExistence type="predicted"/>
<accession>A0ABS5ZTU3</accession>